<dbReference type="eggNOG" id="ENOG502S3KF">
    <property type="taxonomic scope" value="Eukaryota"/>
</dbReference>
<dbReference type="GO" id="GO:0005886">
    <property type="term" value="C:plasma membrane"/>
    <property type="evidence" value="ECO:0007669"/>
    <property type="project" value="UniProtKB-ARBA"/>
</dbReference>
<dbReference type="PANTHER" id="PTHR23267">
    <property type="entry name" value="IMMUNOGLOBULIN LIGHT CHAIN"/>
    <property type="match status" value="1"/>
</dbReference>
<keyword evidence="3" id="KW-0732">Signal</keyword>
<dbReference type="InterPro" id="IPR013783">
    <property type="entry name" value="Ig-like_fold"/>
</dbReference>
<feature type="domain" description="Immunoglobulin V-set" evidence="4">
    <location>
        <begin position="38"/>
        <end position="115"/>
    </location>
</feature>
<dbReference type="InterPro" id="IPR036179">
    <property type="entry name" value="Ig-like_dom_sf"/>
</dbReference>
<dbReference type="STRING" id="9669.ENSMPUP00000009316"/>
<evidence type="ECO:0000256" key="2">
    <source>
        <dbReference type="ARBA" id="ARBA00043265"/>
    </source>
</evidence>
<feature type="signal peptide" evidence="3">
    <location>
        <begin position="1"/>
        <end position="19"/>
    </location>
</feature>
<reference evidence="6" key="1">
    <citation type="submission" date="2024-06" db="UniProtKB">
        <authorList>
            <consortium name="Ensembl"/>
        </authorList>
    </citation>
    <scope>IDENTIFICATION</scope>
</reference>
<evidence type="ECO:0000259" key="4">
    <source>
        <dbReference type="SMART" id="SM00406"/>
    </source>
</evidence>
<dbReference type="FunFam" id="2.60.40.10:FF:000365">
    <property type="entry name" value="If kappa light chain"/>
    <property type="match status" value="1"/>
</dbReference>
<keyword evidence="2" id="KW-1064">Adaptive immunity</keyword>
<dbReference type="HOGENOM" id="CLU_077975_4_1_1"/>
<dbReference type="GeneTree" id="ENSGT00940000154279"/>
<sequence>MRLPSQLLGLLILWVPGSSGKVVLTQTPLSLSVTPREPASISFRASQRLVHSNGKTYLSWYLQKPDQSPQLLIYEVSNPFTGVPDRFKGSGSGTDFTLTISRVEADNVGVYYCGQFTHDPPTVVQPPAQTSLFGGPHWASVLPEQGAG</sequence>
<dbReference type="InterPro" id="IPR050150">
    <property type="entry name" value="IgV_Light_Chain"/>
</dbReference>
<evidence type="ECO:0008006" key="7">
    <source>
        <dbReference type="Google" id="ProtNLM"/>
    </source>
</evidence>
<dbReference type="Pfam" id="PF07686">
    <property type="entry name" value="V-set"/>
    <property type="match status" value="1"/>
</dbReference>
<dbReference type="SMART" id="SM00406">
    <property type="entry name" value="IGv"/>
    <property type="match status" value="1"/>
</dbReference>
<keyword evidence="2" id="KW-1280">Immunoglobulin</keyword>
<keyword evidence="1" id="KW-0391">Immunity</keyword>
<dbReference type="OMA" id="CMQHIEF"/>
<organism evidence="6">
    <name type="scientific">Mustela putorius furo</name>
    <name type="common">European domestic ferret</name>
    <name type="synonym">Mustela furo</name>
    <dbReference type="NCBI Taxonomy" id="9669"/>
    <lineage>
        <taxon>Eukaryota</taxon>
        <taxon>Metazoa</taxon>
        <taxon>Chordata</taxon>
        <taxon>Craniata</taxon>
        <taxon>Vertebrata</taxon>
        <taxon>Euteleostomi</taxon>
        <taxon>Mammalia</taxon>
        <taxon>Eutheria</taxon>
        <taxon>Laurasiatheria</taxon>
        <taxon>Carnivora</taxon>
        <taxon>Caniformia</taxon>
        <taxon>Musteloidea</taxon>
        <taxon>Mustelidae</taxon>
        <taxon>Mustelinae</taxon>
        <taxon>Mustela</taxon>
    </lineage>
</organism>
<feature type="chain" id="PRO_5004045074" description="Ig-like domain-containing protein" evidence="3">
    <location>
        <begin position="20"/>
        <end position="148"/>
    </location>
</feature>
<evidence type="ECO:0000313" key="6">
    <source>
        <dbReference type="Ensembl" id="ENSMPUP00000009316.1"/>
    </source>
</evidence>
<dbReference type="InParanoid" id="M3YDA9"/>
<protein>
    <recommendedName>
        <fullName evidence="7">Ig-like domain-containing protein</fullName>
    </recommendedName>
</protein>
<dbReference type="EMBL" id="AEYP01011054">
    <property type="status" value="NOT_ANNOTATED_CDS"/>
    <property type="molecule type" value="Genomic_DNA"/>
</dbReference>
<proteinExistence type="predicted"/>
<evidence type="ECO:0000259" key="5">
    <source>
        <dbReference type="SMART" id="SM00409"/>
    </source>
</evidence>
<dbReference type="SMART" id="SM00409">
    <property type="entry name" value="IG"/>
    <property type="match status" value="1"/>
</dbReference>
<feature type="domain" description="Immunoglobulin" evidence="5">
    <location>
        <begin position="28"/>
        <end position="133"/>
    </location>
</feature>
<dbReference type="AlphaFoldDB" id="M3YDA9"/>
<accession>M3YDA9</accession>
<dbReference type="GO" id="GO:0005576">
    <property type="term" value="C:extracellular region"/>
    <property type="evidence" value="ECO:0007669"/>
    <property type="project" value="UniProtKB-ARBA"/>
</dbReference>
<evidence type="ECO:0000256" key="3">
    <source>
        <dbReference type="SAM" id="SignalP"/>
    </source>
</evidence>
<dbReference type="GO" id="GO:0019814">
    <property type="term" value="C:immunoglobulin complex"/>
    <property type="evidence" value="ECO:0007669"/>
    <property type="project" value="UniProtKB-KW"/>
</dbReference>
<evidence type="ECO:0000256" key="1">
    <source>
        <dbReference type="ARBA" id="ARBA00022859"/>
    </source>
</evidence>
<dbReference type="SUPFAM" id="SSF48726">
    <property type="entry name" value="Immunoglobulin"/>
    <property type="match status" value="1"/>
</dbReference>
<dbReference type="GO" id="GO:0002376">
    <property type="term" value="P:immune system process"/>
    <property type="evidence" value="ECO:0007669"/>
    <property type="project" value="UniProtKB-KW"/>
</dbReference>
<dbReference type="InterPro" id="IPR003599">
    <property type="entry name" value="Ig_sub"/>
</dbReference>
<dbReference type="Ensembl" id="ENSMPUT00000009470.1">
    <property type="protein sequence ID" value="ENSMPUP00000009316.1"/>
    <property type="gene ID" value="ENSMPUG00000009391.1"/>
</dbReference>
<dbReference type="InterPro" id="IPR013106">
    <property type="entry name" value="Ig_V-set"/>
</dbReference>
<dbReference type="Gene3D" id="2.60.40.10">
    <property type="entry name" value="Immunoglobulins"/>
    <property type="match status" value="1"/>
</dbReference>
<name>M3YDA9_MUSPF</name>